<dbReference type="GO" id="GO:0003677">
    <property type="term" value="F:DNA binding"/>
    <property type="evidence" value="ECO:0007669"/>
    <property type="project" value="UniProtKB-KW"/>
</dbReference>
<keyword evidence="4" id="KW-0479">Metal-binding</keyword>
<dbReference type="HAMAP" id="MF_01479">
    <property type="entry name" value="WhiB"/>
    <property type="match status" value="1"/>
</dbReference>
<dbReference type="InterPro" id="IPR034768">
    <property type="entry name" value="4FE4S_WBL"/>
</dbReference>
<dbReference type="EMBL" id="LR796226">
    <property type="protein sequence ID" value="CAB4128239.1"/>
    <property type="molecule type" value="Genomic_DNA"/>
</dbReference>
<protein>
    <submittedName>
        <fullName evidence="12">Transcription factor WhiB</fullName>
    </submittedName>
</protein>
<evidence type="ECO:0000259" key="11">
    <source>
        <dbReference type="PROSITE" id="PS51674"/>
    </source>
</evidence>
<feature type="domain" description="4Fe-4S Wbl-type" evidence="11">
    <location>
        <begin position="16"/>
        <end position="73"/>
    </location>
</feature>
<dbReference type="PROSITE" id="PS51674">
    <property type="entry name" value="4FE4S_WBL"/>
    <property type="match status" value="1"/>
</dbReference>
<evidence type="ECO:0000256" key="6">
    <source>
        <dbReference type="ARBA" id="ARBA00023014"/>
    </source>
</evidence>
<sequence length="108" mass="12136">MQDLFAQYVTEPDEANCLTADPDAFFEYNNVTVANVIKICAVCPVLEGCLDYSLAAKEEFGVWGGTTGRGRRHMTPQRKKEHLENMATLAKKLRVEEALNTNKTRRNA</sequence>
<accession>A0A6J5L8Y6</accession>
<evidence type="ECO:0000256" key="10">
    <source>
        <dbReference type="ARBA" id="ARBA00023163"/>
    </source>
</evidence>
<evidence type="ECO:0000256" key="4">
    <source>
        <dbReference type="ARBA" id="ARBA00022723"/>
    </source>
</evidence>
<keyword evidence="9" id="KW-1015">Disulfide bond</keyword>
<evidence type="ECO:0000256" key="5">
    <source>
        <dbReference type="ARBA" id="ARBA00023004"/>
    </source>
</evidence>
<dbReference type="GO" id="GO:0047134">
    <property type="term" value="F:protein-disulfide reductase [NAD(P)H] activity"/>
    <property type="evidence" value="ECO:0007669"/>
    <property type="project" value="TreeGrafter"/>
</dbReference>
<comment type="similarity">
    <text evidence="2">Belongs to the WhiB family.</text>
</comment>
<evidence type="ECO:0000256" key="3">
    <source>
        <dbReference type="ARBA" id="ARBA00022485"/>
    </source>
</evidence>
<dbReference type="GO" id="GO:0045892">
    <property type="term" value="P:negative regulation of DNA-templated transcription"/>
    <property type="evidence" value="ECO:0007669"/>
    <property type="project" value="TreeGrafter"/>
</dbReference>
<dbReference type="GO" id="GO:0051539">
    <property type="term" value="F:4 iron, 4 sulfur cluster binding"/>
    <property type="evidence" value="ECO:0007669"/>
    <property type="project" value="UniProtKB-KW"/>
</dbReference>
<evidence type="ECO:0000256" key="1">
    <source>
        <dbReference type="ARBA" id="ARBA00001966"/>
    </source>
</evidence>
<dbReference type="Pfam" id="PF02467">
    <property type="entry name" value="Whib"/>
    <property type="match status" value="1"/>
</dbReference>
<keyword evidence="7" id="KW-0805">Transcription regulation</keyword>
<keyword evidence="6" id="KW-0411">Iron-sulfur</keyword>
<dbReference type="GO" id="GO:0046872">
    <property type="term" value="F:metal ion binding"/>
    <property type="evidence" value="ECO:0007669"/>
    <property type="project" value="UniProtKB-KW"/>
</dbReference>
<name>A0A6J5L8Y6_9CAUD</name>
<dbReference type="PANTHER" id="PTHR38839">
    <property type="entry name" value="TRANSCRIPTIONAL REGULATOR WHID-RELATED"/>
    <property type="match status" value="1"/>
</dbReference>
<evidence type="ECO:0000256" key="9">
    <source>
        <dbReference type="ARBA" id="ARBA00023157"/>
    </source>
</evidence>
<keyword evidence="5" id="KW-0408">Iron</keyword>
<proteinExistence type="inferred from homology"/>
<dbReference type="InterPro" id="IPR003482">
    <property type="entry name" value="Whib"/>
</dbReference>
<evidence type="ECO:0000313" key="12">
    <source>
        <dbReference type="EMBL" id="CAB4128239.1"/>
    </source>
</evidence>
<comment type="cofactor">
    <cofactor evidence="1">
        <name>[4Fe-4S] cluster</name>
        <dbReference type="ChEBI" id="CHEBI:49883"/>
    </cofactor>
</comment>
<keyword evidence="8" id="KW-0238">DNA-binding</keyword>
<organism evidence="12">
    <name type="scientific">uncultured Caudovirales phage</name>
    <dbReference type="NCBI Taxonomy" id="2100421"/>
    <lineage>
        <taxon>Viruses</taxon>
        <taxon>Duplodnaviria</taxon>
        <taxon>Heunggongvirae</taxon>
        <taxon>Uroviricota</taxon>
        <taxon>Caudoviricetes</taxon>
        <taxon>Peduoviridae</taxon>
        <taxon>Maltschvirus</taxon>
        <taxon>Maltschvirus maltsch</taxon>
    </lineage>
</organism>
<keyword evidence="10" id="KW-0804">Transcription</keyword>
<reference evidence="12" key="1">
    <citation type="submission" date="2020-04" db="EMBL/GenBank/DDBJ databases">
        <authorList>
            <person name="Chiriac C."/>
            <person name="Salcher M."/>
            <person name="Ghai R."/>
            <person name="Kavagutti S V."/>
        </authorList>
    </citation>
    <scope>NUCLEOTIDE SEQUENCE</scope>
</reference>
<gene>
    <name evidence="12" type="ORF">UFOVP111_17</name>
</gene>
<evidence type="ECO:0000256" key="7">
    <source>
        <dbReference type="ARBA" id="ARBA00023015"/>
    </source>
</evidence>
<evidence type="ECO:0000256" key="2">
    <source>
        <dbReference type="ARBA" id="ARBA00006597"/>
    </source>
</evidence>
<evidence type="ECO:0000256" key="8">
    <source>
        <dbReference type="ARBA" id="ARBA00023125"/>
    </source>
</evidence>
<keyword evidence="3" id="KW-0004">4Fe-4S</keyword>